<dbReference type="PANTHER" id="PTHR43038:SF3">
    <property type="entry name" value="ABC TRANSPORTER G FAMILY MEMBER 20 ISOFORM X1"/>
    <property type="match status" value="1"/>
</dbReference>
<dbReference type="GO" id="GO:0005524">
    <property type="term" value="F:ATP binding"/>
    <property type="evidence" value="ECO:0007669"/>
    <property type="project" value="UniProtKB-KW"/>
</dbReference>
<proteinExistence type="predicted"/>
<dbReference type="InterPro" id="IPR017871">
    <property type="entry name" value="ABC_transporter-like_CS"/>
</dbReference>
<keyword evidence="1" id="KW-0547">Nucleotide-binding</keyword>
<dbReference type="PROSITE" id="PS50893">
    <property type="entry name" value="ABC_TRANSPORTER_2"/>
    <property type="match status" value="1"/>
</dbReference>
<dbReference type="EMBL" id="BIFR01000001">
    <property type="protein sequence ID" value="GCE11329.1"/>
    <property type="molecule type" value="Genomic_DNA"/>
</dbReference>
<dbReference type="Gene3D" id="3.40.50.300">
    <property type="entry name" value="P-loop containing nucleotide triphosphate hydrolases"/>
    <property type="match status" value="1"/>
</dbReference>
<dbReference type="CDD" id="cd03230">
    <property type="entry name" value="ABC_DR_subfamily_A"/>
    <property type="match status" value="1"/>
</dbReference>
<dbReference type="Proteomes" id="UP000287352">
    <property type="component" value="Unassembled WGS sequence"/>
</dbReference>
<reference evidence="5" key="1">
    <citation type="submission" date="2018-12" db="EMBL/GenBank/DDBJ databases">
        <title>Tengunoibacter tsumagoiensis gen. nov., sp. nov., Dictyobacter kobayashii sp. nov., D. alpinus sp. nov., and D. joshuensis sp. nov. and description of Dictyobacteraceae fam. nov. within the order Ktedonobacterales isolated from Tengu-no-mugimeshi.</title>
        <authorList>
            <person name="Wang C.M."/>
            <person name="Zheng Y."/>
            <person name="Sakai Y."/>
            <person name="Toyoda A."/>
            <person name="Minakuchi Y."/>
            <person name="Abe K."/>
            <person name="Yokota A."/>
            <person name="Yabe S."/>
        </authorList>
    </citation>
    <scope>NUCLEOTIDE SEQUENCE [LARGE SCALE GENOMIC DNA]</scope>
    <source>
        <strain evidence="5">Uno3</strain>
    </source>
</reference>
<evidence type="ECO:0000259" key="3">
    <source>
        <dbReference type="PROSITE" id="PS50893"/>
    </source>
</evidence>
<dbReference type="Pfam" id="PF00005">
    <property type="entry name" value="ABC_tran"/>
    <property type="match status" value="1"/>
</dbReference>
<dbReference type="InterPro" id="IPR003439">
    <property type="entry name" value="ABC_transporter-like_ATP-bd"/>
</dbReference>
<sequence>MSEIHESPQERIEREAEKPMVVIEHLGKQFGKLRVVDDLTMTIREGETFGLIGPNGSGKTTLIRMLVGLTRPDSGSITIMGLRQSDARIAATMGYMTQSSALYTDLTAQENMQFFCDIYGLRGREQRLRIHEMLERVDLADRAASIVGTFSGGMKQRLSLACALVHKPRLVLLDEPTVGVDPELRRSFWDYFAQLNQEGVTIIVSTHHLDEAARCTRLGLLRFGRLLAQDEPETLLRLSGKATMEDAFLYFASRQQEVQA</sequence>
<dbReference type="GO" id="GO:0016887">
    <property type="term" value="F:ATP hydrolysis activity"/>
    <property type="evidence" value="ECO:0007669"/>
    <property type="project" value="InterPro"/>
</dbReference>
<evidence type="ECO:0000313" key="5">
    <source>
        <dbReference type="Proteomes" id="UP000287352"/>
    </source>
</evidence>
<dbReference type="SUPFAM" id="SSF52540">
    <property type="entry name" value="P-loop containing nucleoside triphosphate hydrolases"/>
    <property type="match status" value="1"/>
</dbReference>
<dbReference type="OrthoDB" id="9767778at2"/>
<feature type="domain" description="ABC transporter" evidence="3">
    <location>
        <begin position="21"/>
        <end position="248"/>
    </location>
</feature>
<keyword evidence="2 4" id="KW-0067">ATP-binding</keyword>
<dbReference type="InterPro" id="IPR027417">
    <property type="entry name" value="P-loop_NTPase"/>
</dbReference>
<dbReference type="AlphaFoldDB" id="A0A401ZWN8"/>
<dbReference type="InterPro" id="IPR003593">
    <property type="entry name" value="AAA+_ATPase"/>
</dbReference>
<dbReference type="RefSeq" id="WP_126579052.1">
    <property type="nucleotide sequence ID" value="NZ_BIFR01000001.1"/>
</dbReference>
<dbReference type="SMART" id="SM00382">
    <property type="entry name" value="AAA"/>
    <property type="match status" value="1"/>
</dbReference>
<keyword evidence="5" id="KW-1185">Reference proteome</keyword>
<dbReference type="PANTHER" id="PTHR43038">
    <property type="entry name" value="ATP-BINDING CASSETTE, SUB-FAMILY H, MEMBER 1"/>
    <property type="match status" value="1"/>
</dbReference>
<accession>A0A401ZWN8</accession>
<evidence type="ECO:0000313" key="4">
    <source>
        <dbReference type="EMBL" id="GCE11329.1"/>
    </source>
</evidence>
<gene>
    <name evidence="4" type="ORF">KTT_11880</name>
</gene>
<evidence type="ECO:0000256" key="1">
    <source>
        <dbReference type="ARBA" id="ARBA00022741"/>
    </source>
</evidence>
<protein>
    <submittedName>
        <fullName evidence="4">ABC transporter ATP-binding protein</fullName>
    </submittedName>
</protein>
<comment type="caution">
    <text evidence="4">The sequence shown here is derived from an EMBL/GenBank/DDBJ whole genome shotgun (WGS) entry which is preliminary data.</text>
</comment>
<name>A0A401ZWN8_9CHLR</name>
<evidence type="ECO:0000256" key="2">
    <source>
        <dbReference type="ARBA" id="ARBA00022840"/>
    </source>
</evidence>
<dbReference type="PROSITE" id="PS00211">
    <property type="entry name" value="ABC_TRANSPORTER_1"/>
    <property type="match status" value="1"/>
</dbReference>
<organism evidence="4 5">
    <name type="scientific">Tengunoibacter tsumagoiensis</name>
    <dbReference type="NCBI Taxonomy" id="2014871"/>
    <lineage>
        <taxon>Bacteria</taxon>
        <taxon>Bacillati</taxon>
        <taxon>Chloroflexota</taxon>
        <taxon>Ktedonobacteria</taxon>
        <taxon>Ktedonobacterales</taxon>
        <taxon>Dictyobacteraceae</taxon>
        <taxon>Tengunoibacter</taxon>
    </lineage>
</organism>